<reference evidence="3" key="2">
    <citation type="submission" date="2020-04" db="EMBL/GenBank/DDBJ databases">
        <authorList>
            <consortium name="NCBI Genome Project"/>
        </authorList>
    </citation>
    <scope>NUCLEOTIDE SEQUENCE</scope>
    <source>
        <strain evidence="3">CBS 304.34</strain>
    </source>
</reference>
<dbReference type="EMBL" id="MU003698">
    <property type="protein sequence ID" value="KAF2811429.1"/>
    <property type="molecule type" value="Genomic_DNA"/>
</dbReference>
<sequence>MAQALPRRRGPPRTLPNEILLEIFSFVGRNQPRLATLRSIALASRTFKDLVTPILYSTFSALEYAPDRDNLTAPMCFFLRTLIESPRLVKHVKDFKWEICNQLDAEKALSAAEFEQVFQKARDLNLHLNTPFWNILMDMKDATRDMDPLVAILLHLLPNLEKLSLTMVTIEDGFPEYLYPRPGGVLTIDTLTKVRALRLDAEDNMGDFVDLMPWLQLPSQTALSLGAIALDINVPTLGPLNLTSINIEGGFVEQPCLEGLLKSCQKLKSFSYEIDALGRPEENAATPEEMLITVREHASDTLVELKLRLIDPDPDSDAHWDWDDITEWDFAFRGLKNLKVLEIDAPFILGTDEYIRTDIHLTEVLPPSITELRLHVCGQRVLEEIGDLARVTRLVYPALDHVDIDSFKTFFWTPAYLKDVQKRFRTADVAFDYSFDYDYYFSPSYEGDLCRAYDFAREWASPALSGLMEVLISEKESE</sequence>
<dbReference type="RefSeq" id="XP_033578393.1">
    <property type="nucleotide sequence ID" value="XM_033725327.1"/>
</dbReference>
<dbReference type="OrthoDB" id="3690497at2759"/>
<dbReference type="AlphaFoldDB" id="A0A6A6YSE6"/>
<evidence type="ECO:0000313" key="1">
    <source>
        <dbReference type="EMBL" id="KAF2811429.1"/>
    </source>
</evidence>
<proteinExistence type="predicted"/>
<evidence type="ECO:0000313" key="2">
    <source>
        <dbReference type="Proteomes" id="UP000504636"/>
    </source>
</evidence>
<evidence type="ECO:0008006" key="4">
    <source>
        <dbReference type="Google" id="ProtNLM"/>
    </source>
</evidence>
<name>A0A6A6YSE6_9PEZI</name>
<dbReference type="GeneID" id="54466220"/>
<gene>
    <name evidence="1 3" type="ORF">BDZ99DRAFT_518705</name>
</gene>
<reference evidence="3" key="3">
    <citation type="submission" date="2025-04" db="UniProtKB">
        <authorList>
            <consortium name="RefSeq"/>
        </authorList>
    </citation>
    <scope>IDENTIFICATION</scope>
    <source>
        <strain evidence="3">CBS 304.34</strain>
    </source>
</reference>
<dbReference type="Proteomes" id="UP000504636">
    <property type="component" value="Unplaced"/>
</dbReference>
<accession>A0A6A6YSE6</accession>
<dbReference type="Gene3D" id="3.80.10.10">
    <property type="entry name" value="Ribonuclease Inhibitor"/>
    <property type="match status" value="1"/>
</dbReference>
<dbReference type="InterPro" id="IPR032675">
    <property type="entry name" value="LRR_dom_sf"/>
</dbReference>
<protein>
    <recommendedName>
        <fullName evidence="4">F-box domain-containing protein</fullName>
    </recommendedName>
</protein>
<evidence type="ECO:0000313" key="3">
    <source>
        <dbReference type="RefSeq" id="XP_033578393.1"/>
    </source>
</evidence>
<organism evidence="1">
    <name type="scientific">Mytilinidion resinicola</name>
    <dbReference type="NCBI Taxonomy" id="574789"/>
    <lineage>
        <taxon>Eukaryota</taxon>
        <taxon>Fungi</taxon>
        <taxon>Dikarya</taxon>
        <taxon>Ascomycota</taxon>
        <taxon>Pezizomycotina</taxon>
        <taxon>Dothideomycetes</taxon>
        <taxon>Pleosporomycetidae</taxon>
        <taxon>Mytilinidiales</taxon>
        <taxon>Mytilinidiaceae</taxon>
        <taxon>Mytilinidion</taxon>
    </lineage>
</organism>
<reference evidence="1 3" key="1">
    <citation type="journal article" date="2020" name="Stud. Mycol.">
        <title>101 Dothideomycetes genomes: a test case for predicting lifestyles and emergence of pathogens.</title>
        <authorList>
            <person name="Haridas S."/>
            <person name="Albert R."/>
            <person name="Binder M."/>
            <person name="Bloem J."/>
            <person name="Labutti K."/>
            <person name="Salamov A."/>
            <person name="Andreopoulos B."/>
            <person name="Baker S."/>
            <person name="Barry K."/>
            <person name="Bills G."/>
            <person name="Bluhm B."/>
            <person name="Cannon C."/>
            <person name="Castanera R."/>
            <person name="Culley D."/>
            <person name="Daum C."/>
            <person name="Ezra D."/>
            <person name="Gonzalez J."/>
            <person name="Henrissat B."/>
            <person name="Kuo A."/>
            <person name="Liang C."/>
            <person name="Lipzen A."/>
            <person name="Lutzoni F."/>
            <person name="Magnuson J."/>
            <person name="Mondo S."/>
            <person name="Nolan M."/>
            <person name="Ohm R."/>
            <person name="Pangilinan J."/>
            <person name="Park H.-J."/>
            <person name="Ramirez L."/>
            <person name="Alfaro M."/>
            <person name="Sun H."/>
            <person name="Tritt A."/>
            <person name="Yoshinaga Y."/>
            <person name="Zwiers L.-H."/>
            <person name="Turgeon B."/>
            <person name="Goodwin S."/>
            <person name="Spatafora J."/>
            <person name="Crous P."/>
            <person name="Grigoriev I."/>
        </authorList>
    </citation>
    <scope>NUCLEOTIDE SEQUENCE</scope>
    <source>
        <strain evidence="1 3">CBS 304.34</strain>
    </source>
</reference>
<keyword evidence="2" id="KW-1185">Reference proteome</keyword>